<sequence>MLKRKLDLETITAHEKISRLRTSDAGAYQMNWWLDSLGSDARRPLYAAPVLSSQSSRSPTPPPRAPPRAPPPKAPRPPSQALAKVGEDTYRLRNLAKASIVVDTRISPSANLLWNRICSEQSEATTDDYDEKLIIGGEEHWSRSRGVRPLLDEQGYRWHEQAMEILQGYDHDWERALMQTIDELAPADLAGVTSTQLSGKVTIQVVGAKACIDVSTDCWDERYKPASRLPGLGTGLQWLETGEDTPTSLPLRDFDSDMDDSSIESTTRFRQGLRPPRTGHALGMDPMVLKQTLGPSPLPELFSPGLSTNPTEPEIGAYFPVSFVQVVGSRNPTLYSARNEAAVAGAYALNMLTSIPQLARQPEWEPVVFSLTSEGPIVELWIHFLTDMPNKKYCMSNIAYVRLTDKEGTRKMTEHIAAIRRWARVHVLDRLVKALT</sequence>
<proteinExistence type="predicted"/>
<feature type="compositionally biased region" description="Pro residues" evidence="1">
    <location>
        <begin position="59"/>
        <end position="78"/>
    </location>
</feature>
<dbReference type="EMBL" id="JAWDJX010000061">
    <property type="protein sequence ID" value="KAK3047485.1"/>
    <property type="molecule type" value="Genomic_DNA"/>
</dbReference>
<feature type="region of interest" description="Disordered" evidence="1">
    <location>
        <begin position="49"/>
        <end position="81"/>
    </location>
</feature>
<dbReference type="Proteomes" id="UP001271007">
    <property type="component" value="Unassembled WGS sequence"/>
</dbReference>
<comment type="caution">
    <text evidence="2">The sequence shown here is derived from an EMBL/GenBank/DDBJ whole genome shotgun (WGS) entry which is preliminary data.</text>
</comment>
<evidence type="ECO:0000313" key="2">
    <source>
        <dbReference type="EMBL" id="KAK3047485.1"/>
    </source>
</evidence>
<accession>A0AAJ0D6V1</accession>
<name>A0AAJ0D6V1_9PEZI</name>
<feature type="region of interest" description="Disordered" evidence="1">
    <location>
        <begin position="242"/>
        <end position="266"/>
    </location>
</feature>
<gene>
    <name evidence="2" type="ORF">LTR09_011114</name>
</gene>
<reference evidence="2" key="1">
    <citation type="submission" date="2023-04" db="EMBL/GenBank/DDBJ databases">
        <title>Black Yeasts Isolated from many extreme environments.</title>
        <authorList>
            <person name="Coleine C."/>
            <person name="Stajich J.E."/>
            <person name="Selbmann L."/>
        </authorList>
    </citation>
    <scope>NUCLEOTIDE SEQUENCE</scope>
    <source>
        <strain evidence="2">CCFEE 5312</strain>
    </source>
</reference>
<dbReference type="AlphaFoldDB" id="A0AAJ0D6V1"/>
<feature type="compositionally biased region" description="Low complexity" evidence="1">
    <location>
        <begin position="49"/>
        <end position="58"/>
    </location>
</feature>
<evidence type="ECO:0000256" key="1">
    <source>
        <dbReference type="SAM" id="MobiDB-lite"/>
    </source>
</evidence>
<organism evidence="2 3">
    <name type="scientific">Extremus antarcticus</name>
    <dbReference type="NCBI Taxonomy" id="702011"/>
    <lineage>
        <taxon>Eukaryota</taxon>
        <taxon>Fungi</taxon>
        <taxon>Dikarya</taxon>
        <taxon>Ascomycota</taxon>
        <taxon>Pezizomycotina</taxon>
        <taxon>Dothideomycetes</taxon>
        <taxon>Dothideomycetidae</taxon>
        <taxon>Mycosphaerellales</taxon>
        <taxon>Extremaceae</taxon>
        <taxon>Extremus</taxon>
    </lineage>
</organism>
<evidence type="ECO:0000313" key="3">
    <source>
        <dbReference type="Proteomes" id="UP001271007"/>
    </source>
</evidence>
<keyword evidence="3" id="KW-1185">Reference proteome</keyword>
<protein>
    <submittedName>
        <fullName evidence="2">Uncharacterized protein</fullName>
    </submittedName>
</protein>